<name>A0A8S9RNU2_BRACR</name>
<dbReference type="Proteomes" id="UP000712600">
    <property type="component" value="Unassembled WGS sequence"/>
</dbReference>
<gene>
    <name evidence="1" type="ORF">F2Q69_00060185</name>
</gene>
<proteinExistence type="predicted"/>
<evidence type="ECO:0000313" key="2">
    <source>
        <dbReference type="Proteomes" id="UP000712600"/>
    </source>
</evidence>
<accession>A0A8S9RNU2</accession>
<protein>
    <submittedName>
        <fullName evidence="1">Uncharacterized protein</fullName>
    </submittedName>
</protein>
<dbReference type="EMBL" id="QGKX02000095">
    <property type="protein sequence ID" value="KAF3574499.1"/>
    <property type="molecule type" value="Genomic_DNA"/>
</dbReference>
<evidence type="ECO:0000313" key="1">
    <source>
        <dbReference type="EMBL" id="KAF3574499.1"/>
    </source>
</evidence>
<dbReference type="AlphaFoldDB" id="A0A8S9RNU2"/>
<comment type="caution">
    <text evidence="1">The sequence shown here is derived from an EMBL/GenBank/DDBJ whole genome shotgun (WGS) entry which is preliminary data.</text>
</comment>
<reference evidence="1" key="1">
    <citation type="submission" date="2019-12" db="EMBL/GenBank/DDBJ databases">
        <title>Genome sequencing and annotation of Brassica cretica.</title>
        <authorList>
            <person name="Studholme D.J."/>
            <person name="Sarris P."/>
        </authorList>
    </citation>
    <scope>NUCLEOTIDE SEQUENCE</scope>
    <source>
        <strain evidence="1">PFS-109/04</strain>
        <tissue evidence="1">Leaf</tissue>
    </source>
</reference>
<sequence length="110" mass="12464">MGASEFRFFTFRIEKFDGILPIQKSTDSDIPCVKPSSTEEKPDGRIDCSVAYGLCHDAFSVSHRVCRAEPQLFGDIRKGDMLYHTTLLHGFCREGRLEEELSVDFVDKGE</sequence>
<organism evidence="1 2">
    <name type="scientific">Brassica cretica</name>
    <name type="common">Mustard</name>
    <dbReference type="NCBI Taxonomy" id="69181"/>
    <lineage>
        <taxon>Eukaryota</taxon>
        <taxon>Viridiplantae</taxon>
        <taxon>Streptophyta</taxon>
        <taxon>Embryophyta</taxon>
        <taxon>Tracheophyta</taxon>
        <taxon>Spermatophyta</taxon>
        <taxon>Magnoliopsida</taxon>
        <taxon>eudicotyledons</taxon>
        <taxon>Gunneridae</taxon>
        <taxon>Pentapetalae</taxon>
        <taxon>rosids</taxon>
        <taxon>malvids</taxon>
        <taxon>Brassicales</taxon>
        <taxon>Brassicaceae</taxon>
        <taxon>Brassiceae</taxon>
        <taxon>Brassica</taxon>
    </lineage>
</organism>